<gene>
    <name evidence="2" type="ORF">ISU02_10990</name>
</gene>
<keyword evidence="3" id="KW-1185">Reference proteome</keyword>
<organism evidence="2 3">
    <name type="scientific">Fusibacter ferrireducens</name>
    <dbReference type="NCBI Taxonomy" id="2785058"/>
    <lineage>
        <taxon>Bacteria</taxon>
        <taxon>Bacillati</taxon>
        <taxon>Bacillota</taxon>
        <taxon>Clostridia</taxon>
        <taxon>Eubacteriales</taxon>
        <taxon>Eubacteriales Family XII. Incertae Sedis</taxon>
        <taxon>Fusibacter</taxon>
    </lineage>
</organism>
<dbReference type="InterPro" id="IPR016181">
    <property type="entry name" value="Acyl_CoA_acyltransferase"/>
</dbReference>
<reference evidence="2 3" key="1">
    <citation type="submission" date="2020-11" db="EMBL/GenBank/DDBJ databases">
        <title>Fusibacter basophilias sp. nov.</title>
        <authorList>
            <person name="Qiu D."/>
        </authorList>
    </citation>
    <scope>NUCLEOTIDE SEQUENCE [LARGE SCALE GENOMIC DNA]</scope>
    <source>
        <strain evidence="2 3">Q10-2</strain>
    </source>
</reference>
<dbReference type="Proteomes" id="UP000614200">
    <property type="component" value="Unassembled WGS sequence"/>
</dbReference>
<dbReference type="RefSeq" id="WP_194701894.1">
    <property type="nucleotide sequence ID" value="NZ_JADKNH010000006.1"/>
</dbReference>
<evidence type="ECO:0000313" key="3">
    <source>
        <dbReference type="Proteomes" id="UP000614200"/>
    </source>
</evidence>
<sequence length="177" mass="20586">MVYRYMKMEELESFLEIDRREVIEHVYYYRDGKLELEEEYYEMDGFPEGEQQALLERQRRILEGGGYVIGAYNGDTLIGITSVENKLRGKDCNYIKMDILFVSKNYRGRGIAKALMESAVKAARKLNGKKLYISATPSENTINFYFSMGCVLAKALDEELFNLEPYDIHLELDLEGR</sequence>
<protein>
    <submittedName>
        <fullName evidence="2">GNAT family N-acetyltransferase</fullName>
    </submittedName>
</protein>
<dbReference type="EMBL" id="JADKNH010000006">
    <property type="protein sequence ID" value="MBF4693652.1"/>
    <property type="molecule type" value="Genomic_DNA"/>
</dbReference>
<evidence type="ECO:0000313" key="2">
    <source>
        <dbReference type="EMBL" id="MBF4693652.1"/>
    </source>
</evidence>
<feature type="domain" description="N-acetyltransferase" evidence="1">
    <location>
        <begin position="1"/>
        <end position="175"/>
    </location>
</feature>
<accession>A0ABR9ZT54</accession>
<dbReference type="Pfam" id="PF00583">
    <property type="entry name" value="Acetyltransf_1"/>
    <property type="match status" value="1"/>
</dbReference>
<comment type="caution">
    <text evidence="2">The sequence shown here is derived from an EMBL/GenBank/DDBJ whole genome shotgun (WGS) entry which is preliminary data.</text>
</comment>
<dbReference type="SUPFAM" id="SSF55729">
    <property type="entry name" value="Acyl-CoA N-acyltransferases (Nat)"/>
    <property type="match status" value="1"/>
</dbReference>
<proteinExistence type="predicted"/>
<dbReference type="Gene3D" id="3.40.630.30">
    <property type="match status" value="1"/>
</dbReference>
<evidence type="ECO:0000259" key="1">
    <source>
        <dbReference type="PROSITE" id="PS51186"/>
    </source>
</evidence>
<name>A0ABR9ZT54_9FIRM</name>
<dbReference type="CDD" id="cd04301">
    <property type="entry name" value="NAT_SF"/>
    <property type="match status" value="1"/>
</dbReference>
<dbReference type="InterPro" id="IPR000182">
    <property type="entry name" value="GNAT_dom"/>
</dbReference>
<dbReference type="PROSITE" id="PS51186">
    <property type="entry name" value="GNAT"/>
    <property type="match status" value="1"/>
</dbReference>